<dbReference type="Proteomes" id="UP000176501">
    <property type="component" value="Unassembled WGS sequence"/>
</dbReference>
<protein>
    <submittedName>
        <fullName evidence="2">Uncharacterized protein</fullName>
    </submittedName>
</protein>
<comment type="caution">
    <text evidence="2">The sequence shown here is derived from an EMBL/GenBank/DDBJ whole genome shotgun (WGS) entry which is preliminary data.</text>
</comment>
<gene>
    <name evidence="2" type="ORF">A2304_00160</name>
</gene>
<feature type="region of interest" description="Disordered" evidence="1">
    <location>
        <begin position="70"/>
        <end position="123"/>
    </location>
</feature>
<name>A0A1F7W660_9BACT</name>
<proteinExistence type="predicted"/>
<evidence type="ECO:0000313" key="2">
    <source>
        <dbReference type="EMBL" id="OGL98250.1"/>
    </source>
</evidence>
<organism evidence="2 3">
    <name type="scientific">Candidatus Uhrbacteria bacterium RIFOXYB2_FULL_57_15</name>
    <dbReference type="NCBI Taxonomy" id="1802422"/>
    <lineage>
        <taxon>Bacteria</taxon>
        <taxon>Candidatus Uhriibacteriota</taxon>
    </lineage>
</organism>
<sequence>MERPTFSPSLDRERSEDRNLRLLADESEQLAPRFTRLADAVYGALNNHRIQDADRTKMFGKIMAELTRRKAIRDRADQKRRDDTEPGPMRIQPGAYKDAYAHERAQPPDTYDSEAEEEARRDA</sequence>
<dbReference type="EMBL" id="MGFE01000021">
    <property type="protein sequence ID" value="OGL98250.1"/>
    <property type="molecule type" value="Genomic_DNA"/>
</dbReference>
<evidence type="ECO:0000313" key="3">
    <source>
        <dbReference type="Proteomes" id="UP000176501"/>
    </source>
</evidence>
<accession>A0A1F7W660</accession>
<evidence type="ECO:0000256" key="1">
    <source>
        <dbReference type="SAM" id="MobiDB-lite"/>
    </source>
</evidence>
<dbReference type="AlphaFoldDB" id="A0A1F7W660"/>
<feature type="compositionally biased region" description="Basic and acidic residues" evidence="1">
    <location>
        <begin position="73"/>
        <end position="84"/>
    </location>
</feature>
<reference evidence="2 3" key="1">
    <citation type="journal article" date="2016" name="Nat. Commun.">
        <title>Thousands of microbial genomes shed light on interconnected biogeochemical processes in an aquifer system.</title>
        <authorList>
            <person name="Anantharaman K."/>
            <person name="Brown C.T."/>
            <person name="Hug L.A."/>
            <person name="Sharon I."/>
            <person name="Castelle C.J."/>
            <person name="Probst A.J."/>
            <person name="Thomas B.C."/>
            <person name="Singh A."/>
            <person name="Wilkins M.J."/>
            <person name="Karaoz U."/>
            <person name="Brodie E.L."/>
            <person name="Williams K.H."/>
            <person name="Hubbard S.S."/>
            <person name="Banfield J.F."/>
        </authorList>
    </citation>
    <scope>NUCLEOTIDE SEQUENCE [LARGE SCALE GENOMIC DNA]</scope>
</reference>